<dbReference type="Proteomes" id="UP001183414">
    <property type="component" value="Unassembled WGS sequence"/>
</dbReference>
<dbReference type="RefSeq" id="WP_311676162.1">
    <property type="nucleotide sequence ID" value="NZ_JAVREQ010000043.1"/>
</dbReference>
<keyword evidence="2" id="KW-1185">Reference proteome</keyword>
<organism evidence="1 2">
    <name type="scientific">Streptomyces hazeniae</name>
    <dbReference type="NCBI Taxonomy" id="3075538"/>
    <lineage>
        <taxon>Bacteria</taxon>
        <taxon>Bacillati</taxon>
        <taxon>Actinomycetota</taxon>
        <taxon>Actinomycetes</taxon>
        <taxon>Kitasatosporales</taxon>
        <taxon>Streptomycetaceae</taxon>
        <taxon>Streptomyces</taxon>
    </lineage>
</organism>
<protein>
    <submittedName>
        <fullName evidence="1">Uncharacterized protein</fullName>
    </submittedName>
</protein>
<accession>A0ABU2P025</accession>
<evidence type="ECO:0000313" key="1">
    <source>
        <dbReference type="EMBL" id="MDT0382584.1"/>
    </source>
</evidence>
<dbReference type="EMBL" id="JAVREQ010000043">
    <property type="protein sequence ID" value="MDT0382584.1"/>
    <property type="molecule type" value="Genomic_DNA"/>
</dbReference>
<reference evidence="2" key="1">
    <citation type="submission" date="2023-07" db="EMBL/GenBank/DDBJ databases">
        <title>30 novel species of actinomycetes from the DSMZ collection.</title>
        <authorList>
            <person name="Nouioui I."/>
        </authorList>
    </citation>
    <scope>NUCLEOTIDE SEQUENCE [LARGE SCALE GENOMIC DNA]</scope>
    <source>
        <strain evidence="2">DSM 42041</strain>
    </source>
</reference>
<comment type="caution">
    <text evidence="1">The sequence shown here is derived from an EMBL/GenBank/DDBJ whole genome shotgun (WGS) entry which is preliminary data.</text>
</comment>
<proteinExistence type="predicted"/>
<evidence type="ECO:0000313" key="2">
    <source>
        <dbReference type="Proteomes" id="UP001183414"/>
    </source>
</evidence>
<gene>
    <name evidence="1" type="ORF">RM572_27910</name>
</gene>
<name>A0ABU2P025_9ACTN</name>
<sequence>MSPCTPRPAPPTAVEADTWAEVLVRCRHLSAVLPVPTGQWLVQHAPGEPVDVLAGPADVVELAAAIQHRIRASGTAGR</sequence>